<feature type="compositionally biased region" description="Low complexity" evidence="9">
    <location>
        <begin position="183"/>
        <end position="193"/>
    </location>
</feature>
<feature type="compositionally biased region" description="Polar residues" evidence="9">
    <location>
        <begin position="92"/>
        <end position="107"/>
    </location>
</feature>
<comment type="subcellular location">
    <subcellularLocation>
        <location evidence="1">Cytoplasm</location>
    </subcellularLocation>
</comment>
<dbReference type="Pfam" id="PF00643">
    <property type="entry name" value="zf-B_box"/>
    <property type="match status" value="1"/>
</dbReference>
<dbReference type="Gene3D" id="3.30.160.60">
    <property type="entry name" value="Classic Zinc Finger"/>
    <property type="match status" value="1"/>
</dbReference>
<dbReference type="Gene3D" id="4.10.830.40">
    <property type="match status" value="1"/>
</dbReference>
<dbReference type="InterPro" id="IPR013783">
    <property type="entry name" value="Ig-like_fold"/>
</dbReference>
<evidence type="ECO:0000256" key="9">
    <source>
        <dbReference type="SAM" id="MobiDB-lite"/>
    </source>
</evidence>
<dbReference type="SUPFAM" id="SSF57850">
    <property type="entry name" value="RING/U-box"/>
    <property type="match status" value="1"/>
</dbReference>
<dbReference type="Gene3D" id="2.60.40.10">
    <property type="entry name" value="Immunoglobulins"/>
    <property type="match status" value="1"/>
</dbReference>
<feature type="compositionally biased region" description="Basic residues" evidence="9">
    <location>
        <begin position="170"/>
        <end position="182"/>
    </location>
</feature>
<dbReference type="Gene3D" id="3.30.40.10">
    <property type="entry name" value="Zinc/RING finger domain, C3HC4 (zinc finger)"/>
    <property type="match status" value="1"/>
</dbReference>
<dbReference type="Pfam" id="PF00041">
    <property type="entry name" value="fn3"/>
    <property type="match status" value="1"/>
</dbReference>
<dbReference type="SMART" id="SM00502">
    <property type="entry name" value="BBC"/>
    <property type="match status" value="1"/>
</dbReference>
<feature type="domain" description="Fibronectin type-III" evidence="11">
    <location>
        <begin position="547"/>
        <end position="656"/>
    </location>
</feature>
<evidence type="ECO:0000256" key="2">
    <source>
        <dbReference type="ARBA" id="ARBA00022490"/>
    </source>
</evidence>
<organism evidence="13 14">
    <name type="scientific">Saccoglossus kowalevskii</name>
    <name type="common">Acorn worm</name>
    <dbReference type="NCBI Taxonomy" id="10224"/>
    <lineage>
        <taxon>Eukaryota</taxon>
        <taxon>Metazoa</taxon>
        <taxon>Hemichordata</taxon>
        <taxon>Enteropneusta</taxon>
        <taxon>Harrimaniidae</taxon>
        <taxon>Saccoglossus</taxon>
    </lineage>
</organism>
<feature type="domain" description="B box-type" evidence="10">
    <location>
        <begin position="338"/>
        <end position="380"/>
    </location>
</feature>
<evidence type="ECO:0000259" key="11">
    <source>
        <dbReference type="PROSITE" id="PS50853"/>
    </source>
</evidence>
<dbReference type="CDD" id="cd19807">
    <property type="entry name" value="Bbox1_TRIM36-like"/>
    <property type="match status" value="1"/>
</dbReference>
<keyword evidence="6" id="KW-0862">Zinc</keyword>
<reference evidence="14" key="1">
    <citation type="submission" date="2025-08" db="UniProtKB">
        <authorList>
            <consortium name="RefSeq"/>
        </authorList>
    </citation>
    <scope>IDENTIFICATION</scope>
    <source>
        <tissue evidence="14">Testes</tissue>
    </source>
</reference>
<protein>
    <submittedName>
        <fullName evidence="14">E3 ubiquitin-protein ligase TRIM36-like</fullName>
    </submittedName>
</protein>
<evidence type="ECO:0000256" key="3">
    <source>
        <dbReference type="ARBA" id="ARBA00022723"/>
    </source>
</evidence>
<evidence type="ECO:0000256" key="1">
    <source>
        <dbReference type="ARBA" id="ARBA00004496"/>
    </source>
</evidence>
<keyword evidence="5" id="KW-0833">Ubl conjugation pathway</keyword>
<evidence type="ECO:0000313" key="13">
    <source>
        <dbReference type="Proteomes" id="UP000694865"/>
    </source>
</evidence>
<dbReference type="InterPro" id="IPR017903">
    <property type="entry name" value="COS_domain"/>
</dbReference>
<dbReference type="InterPro" id="IPR047065">
    <property type="entry name" value="TRIM36_Bbox2_Zfn"/>
</dbReference>
<keyword evidence="4 8" id="KW-0863">Zinc-finger</keyword>
<dbReference type="SUPFAM" id="SSF57845">
    <property type="entry name" value="B-box zinc-binding domain"/>
    <property type="match status" value="1"/>
</dbReference>
<keyword evidence="13" id="KW-1185">Reference proteome</keyword>
<dbReference type="PROSITE" id="PS50119">
    <property type="entry name" value="ZF_BBOX"/>
    <property type="match status" value="1"/>
</dbReference>
<accession>A0ABM0GSM3</accession>
<dbReference type="SMART" id="SM00060">
    <property type="entry name" value="FN3"/>
    <property type="match status" value="1"/>
</dbReference>
<evidence type="ECO:0000256" key="8">
    <source>
        <dbReference type="PROSITE-ProRule" id="PRU00024"/>
    </source>
</evidence>
<sequence>MTSYEKELICPVCEDYFISPLVLPCQHNLCHKCAIKMMGTTQSQTEDADRSNSPSVGSVSSSSPLPSPKVDENSNTKIIPPLFYMPRRSKANKANSCTQSPTNTTSPLGRHERTRLPSNGSRPTSPYISSPTPDLPISPTSDTPDCFEETMSRRSVDGHCGSGSNSPCCPKRRSYGGTRRTRSSSGSPVVSPSLLKKTNKFDFGSTSSIGSDKSNSSKNSKMVISITMQKGTGARKEATKPTEIYCPTCDRHVRLGESGINRLFRNFTLQSIVDKYKRTAKKNTVIHCQHCKGSTPSEATRRCYDCNECYCSECFKNAHPWGTPRANHSYCAADNTRPKTIMCTEHTEERVGWYCDACQRPTCRVCKVTNVHHGHRMYAIKVTYSALKDKLKKHVNALQSKRDEIEGAIGKFETAVVNIEANAEMTNNCIVNGMDELRKLLDEKQASLIERVEKAKVEKLQGPVKRLQSLNAMLANTVLIEYAQEVLNEEEQACFVQSALPLIGRLEKLLKSFKQEQETIETEVDSQTVIDLSREKELVINIDFLQVPGTPAINTNTSTTYDGAIIVHWDRPLGGSIIDNYTMEYIKASEMSIPTSQQSPMTEVLELVWEVVTEIKDCNYSVDILDADTEYCFRVKAMNKAGCGPYSDIAIIKSPP</sequence>
<feature type="region of interest" description="Disordered" evidence="9">
    <location>
        <begin position="41"/>
        <end position="194"/>
    </location>
</feature>
<evidence type="ECO:0000259" key="10">
    <source>
        <dbReference type="PROSITE" id="PS50119"/>
    </source>
</evidence>
<gene>
    <name evidence="14" type="primary">LOC100368230</name>
</gene>
<dbReference type="PANTHER" id="PTHR24099">
    <property type="entry name" value="E3 UBIQUITIN-PROTEIN LIGASE TRIM36-RELATED"/>
    <property type="match status" value="1"/>
</dbReference>
<dbReference type="CDD" id="cd19778">
    <property type="entry name" value="Bbox2_TRIM36_C-I"/>
    <property type="match status" value="1"/>
</dbReference>
<feature type="compositionally biased region" description="Polar residues" evidence="9">
    <location>
        <begin position="116"/>
        <end position="143"/>
    </location>
</feature>
<dbReference type="SUPFAM" id="SSF49265">
    <property type="entry name" value="Fibronectin type III"/>
    <property type="match status" value="1"/>
</dbReference>
<evidence type="ECO:0000256" key="6">
    <source>
        <dbReference type="ARBA" id="ARBA00022833"/>
    </source>
</evidence>
<feature type="compositionally biased region" description="Low complexity" evidence="9">
    <location>
        <begin position="51"/>
        <end position="64"/>
    </location>
</feature>
<dbReference type="CDD" id="cd00063">
    <property type="entry name" value="FN3"/>
    <property type="match status" value="1"/>
</dbReference>
<evidence type="ECO:0000256" key="5">
    <source>
        <dbReference type="ARBA" id="ARBA00022786"/>
    </source>
</evidence>
<dbReference type="InterPro" id="IPR013083">
    <property type="entry name" value="Znf_RING/FYVE/PHD"/>
</dbReference>
<dbReference type="PROSITE" id="PS00518">
    <property type="entry name" value="ZF_RING_1"/>
    <property type="match status" value="1"/>
</dbReference>
<proteinExistence type="predicted"/>
<dbReference type="GeneID" id="100368230"/>
<dbReference type="InterPro" id="IPR050617">
    <property type="entry name" value="E3_ligase_FN3/SPRY"/>
</dbReference>
<keyword evidence="7" id="KW-0175">Coiled coil</keyword>
<evidence type="ECO:0000256" key="7">
    <source>
        <dbReference type="ARBA" id="ARBA00023054"/>
    </source>
</evidence>
<dbReference type="RefSeq" id="XP_002736489.1">
    <property type="nucleotide sequence ID" value="XM_002736443.2"/>
</dbReference>
<dbReference type="Pfam" id="PF13445">
    <property type="entry name" value="zf-RING_UBOX"/>
    <property type="match status" value="1"/>
</dbReference>
<dbReference type="Proteomes" id="UP000694865">
    <property type="component" value="Unplaced"/>
</dbReference>
<feature type="domain" description="COS" evidence="12">
    <location>
        <begin position="487"/>
        <end position="545"/>
    </location>
</feature>
<keyword evidence="2" id="KW-0963">Cytoplasm</keyword>
<dbReference type="InterPro" id="IPR027370">
    <property type="entry name" value="Znf-RING_euk"/>
</dbReference>
<keyword evidence="3" id="KW-0479">Metal-binding</keyword>
<dbReference type="InterPro" id="IPR000315">
    <property type="entry name" value="Znf_B-box"/>
</dbReference>
<dbReference type="InterPro" id="IPR036116">
    <property type="entry name" value="FN3_sf"/>
</dbReference>
<dbReference type="PROSITE" id="PS51262">
    <property type="entry name" value="COS"/>
    <property type="match status" value="1"/>
</dbReference>
<evidence type="ECO:0000259" key="12">
    <source>
        <dbReference type="PROSITE" id="PS51262"/>
    </source>
</evidence>
<dbReference type="InterPro" id="IPR017907">
    <property type="entry name" value="Znf_RING_CS"/>
</dbReference>
<evidence type="ECO:0000256" key="4">
    <source>
        <dbReference type="ARBA" id="ARBA00022771"/>
    </source>
</evidence>
<evidence type="ECO:0000313" key="14">
    <source>
        <dbReference type="RefSeq" id="XP_002736489.1"/>
    </source>
</evidence>
<dbReference type="PANTHER" id="PTHR24099:SF26">
    <property type="entry name" value="E3 UBIQUITIN-PROTEIN LIGASE TRIM36-LIKE ISOFORM X1"/>
    <property type="match status" value="1"/>
</dbReference>
<dbReference type="InterPro" id="IPR003961">
    <property type="entry name" value="FN3_dom"/>
</dbReference>
<dbReference type="InterPro" id="IPR003649">
    <property type="entry name" value="Bbox_C"/>
</dbReference>
<dbReference type="PROSITE" id="PS50853">
    <property type="entry name" value="FN3"/>
    <property type="match status" value="1"/>
</dbReference>
<name>A0ABM0GSM3_SACKO</name>